<protein>
    <submittedName>
        <fullName evidence="2">DUF5655 domain-containing protein</fullName>
    </submittedName>
</protein>
<keyword evidence="3" id="KW-1185">Reference proteome</keyword>
<dbReference type="RefSeq" id="WP_377367162.1">
    <property type="nucleotide sequence ID" value="NZ_JAOTJD010000002.1"/>
</dbReference>
<evidence type="ECO:0000259" key="1">
    <source>
        <dbReference type="Pfam" id="PF18899"/>
    </source>
</evidence>
<evidence type="ECO:0000313" key="2">
    <source>
        <dbReference type="EMBL" id="MFD3262750.1"/>
    </source>
</evidence>
<organism evidence="2 3">
    <name type="scientific">Phenylobacterium ferrooxidans</name>
    <dbReference type="NCBI Taxonomy" id="2982689"/>
    <lineage>
        <taxon>Bacteria</taxon>
        <taxon>Pseudomonadati</taxon>
        <taxon>Pseudomonadota</taxon>
        <taxon>Alphaproteobacteria</taxon>
        <taxon>Caulobacterales</taxon>
        <taxon>Caulobacteraceae</taxon>
        <taxon>Phenylobacterium</taxon>
    </lineage>
</organism>
<gene>
    <name evidence="2" type="ORF">OCL97_02095</name>
</gene>
<comment type="caution">
    <text evidence="2">The sequence shown here is derived from an EMBL/GenBank/DDBJ whole genome shotgun (WGS) entry which is preliminary data.</text>
</comment>
<accession>A0ABW6CI49</accession>
<evidence type="ECO:0000313" key="3">
    <source>
        <dbReference type="Proteomes" id="UP001598130"/>
    </source>
</evidence>
<proteinExistence type="predicted"/>
<dbReference type="EMBL" id="JAOTJD010000002">
    <property type="protein sequence ID" value="MFD3262750.1"/>
    <property type="molecule type" value="Genomic_DNA"/>
</dbReference>
<dbReference type="InterPro" id="IPR043714">
    <property type="entry name" value="DUF5655"/>
</dbReference>
<sequence length="118" mass="13415">MTVEDFFARHPEARAVHEAVQAAVEAIGPARVRVGKSQVGFSRAHPFAATWRPEQYLRRARAPLVLSVYLRRRDASPRWKEVVEPRPGRFTHHLELSSAQEVDDFVRACLAEAWKEAG</sequence>
<dbReference type="Pfam" id="PF18899">
    <property type="entry name" value="DUF5655"/>
    <property type="match status" value="1"/>
</dbReference>
<reference evidence="2 3" key="1">
    <citation type="submission" date="2022-09" db="EMBL/GenBank/DDBJ databases">
        <title>New species of Phenylobacterium.</title>
        <authorList>
            <person name="Mieszkin S."/>
        </authorList>
    </citation>
    <scope>NUCLEOTIDE SEQUENCE [LARGE SCALE GENOMIC DNA]</scope>
    <source>
        <strain evidence="2 3">HK31-G</strain>
    </source>
</reference>
<feature type="domain" description="DUF5655" evidence="1">
    <location>
        <begin position="4"/>
        <end position="115"/>
    </location>
</feature>
<dbReference type="Proteomes" id="UP001598130">
    <property type="component" value="Unassembled WGS sequence"/>
</dbReference>
<name>A0ABW6CI49_9CAUL</name>